<dbReference type="CDD" id="cd01277">
    <property type="entry name" value="HINT_subgroup"/>
    <property type="match status" value="1"/>
</dbReference>
<gene>
    <name evidence="5" type="ORF">COT99_02995</name>
</gene>
<dbReference type="Gene3D" id="3.30.428.10">
    <property type="entry name" value="HIT-like"/>
    <property type="match status" value="1"/>
</dbReference>
<evidence type="ECO:0000256" key="3">
    <source>
        <dbReference type="PROSITE-ProRule" id="PRU00464"/>
    </source>
</evidence>
<reference evidence="6" key="1">
    <citation type="submission" date="2017-09" db="EMBL/GenBank/DDBJ databases">
        <title>Depth-based differentiation of microbial function through sediment-hosted aquifers and enrichment of novel symbionts in the deep terrestrial subsurface.</title>
        <authorList>
            <person name="Probst A.J."/>
            <person name="Ladd B."/>
            <person name="Jarett J.K."/>
            <person name="Geller-Mcgrath D.E."/>
            <person name="Sieber C.M.K."/>
            <person name="Emerson J.B."/>
            <person name="Anantharaman K."/>
            <person name="Thomas B.C."/>
            <person name="Malmstrom R."/>
            <person name="Stieglmeier M."/>
            <person name="Klingl A."/>
            <person name="Woyke T."/>
            <person name="Ryan C.M."/>
            <person name="Banfield J.F."/>
        </authorList>
    </citation>
    <scope>NUCLEOTIDE SEQUENCE [LARGE SCALE GENOMIC DNA]</scope>
</reference>
<feature type="short sequence motif" description="Histidine triad motif" evidence="2 3">
    <location>
        <begin position="97"/>
        <end position="101"/>
    </location>
</feature>
<accession>A0A2H0V1T2</accession>
<dbReference type="GO" id="GO:0047627">
    <property type="term" value="F:adenylylsulfatase activity"/>
    <property type="evidence" value="ECO:0007669"/>
    <property type="project" value="TreeGrafter"/>
</dbReference>
<dbReference type="PROSITE" id="PS51084">
    <property type="entry name" value="HIT_2"/>
    <property type="match status" value="1"/>
</dbReference>
<dbReference type="PRINTS" id="PR00332">
    <property type="entry name" value="HISTRIAD"/>
</dbReference>
<dbReference type="InterPro" id="IPR036265">
    <property type="entry name" value="HIT-like_sf"/>
</dbReference>
<evidence type="ECO:0000256" key="1">
    <source>
        <dbReference type="PIRSR" id="PIRSR601310-1"/>
    </source>
</evidence>
<dbReference type="PANTHER" id="PTHR47670:SF1">
    <property type="entry name" value="ADENYLYLSULFATASE HINT3"/>
    <property type="match status" value="1"/>
</dbReference>
<proteinExistence type="predicted"/>
<dbReference type="InterPro" id="IPR039384">
    <property type="entry name" value="HINT"/>
</dbReference>
<dbReference type="Pfam" id="PF01230">
    <property type="entry name" value="HIT"/>
    <property type="match status" value="1"/>
</dbReference>
<name>A0A2H0V1T2_9BACT</name>
<dbReference type="SUPFAM" id="SSF54197">
    <property type="entry name" value="HIT-like"/>
    <property type="match status" value="1"/>
</dbReference>
<evidence type="ECO:0000313" key="5">
    <source>
        <dbReference type="EMBL" id="PIR93008.1"/>
    </source>
</evidence>
<dbReference type="EMBL" id="PFAR01000037">
    <property type="protein sequence ID" value="PIR93008.1"/>
    <property type="molecule type" value="Genomic_DNA"/>
</dbReference>
<dbReference type="Proteomes" id="UP000228626">
    <property type="component" value="Unassembled WGS sequence"/>
</dbReference>
<protein>
    <submittedName>
        <fullName evidence="5">HIT family protein</fullName>
    </submittedName>
</protein>
<dbReference type="InterPro" id="IPR011146">
    <property type="entry name" value="HIT-like"/>
</dbReference>
<dbReference type="InterPro" id="IPR001310">
    <property type="entry name" value="Histidine_triad_HIT"/>
</dbReference>
<organism evidence="5 6">
    <name type="scientific">Candidatus Falkowbacteria bacterium CG10_big_fil_rev_8_21_14_0_10_43_10</name>
    <dbReference type="NCBI Taxonomy" id="1974567"/>
    <lineage>
        <taxon>Bacteria</taxon>
        <taxon>Candidatus Falkowiibacteriota</taxon>
    </lineage>
</organism>
<dbReference type="PANTHER" id="PTHR47670">
    <property type="entry name" value="ADENYLYLSULFATASE HINT3"/>
    <property type="match status" value="1"/>
</dbReference>
<evidence type="ECO:0000259" key="4">
    <source>
        <dbReference type="PROSITE" id="PS51084"/>
    </source>
</evidence>
<feature type="active site" description="Tele-AMP-histidine intermediate" evidence="1">
    <location>
        <position position="99"/>
    </location>
</feature>
<dbReference type="GO" id="GO:0009150">
    <property type="term" value="P:purine ribonucleotide metabolic process"/>
    <property type="evidence" value="ECO:0007669"/>
    <property type="project" value="TreeGrafter"/>
</dbReference>
<evidence type="ECO:0000313" key="6">
    <source>
        <dbReference type="Proteomes" id="UP000228626"/>
    </source>
</evidence>
<dbReference type="GO" id="GO:0006790">
    <property type="term" value="P:sulfur compound metabolic process"/>
    <property type="evidence" value="ECO:0007669"/>
    <property type="project" value="TreeGrafter"/>
</dbReference>
<evidence type="ECO:0000256" key="2">
    <source>
        <dbReference type="PIRSR" id="PIRSR601310-3"/>
    </source>
</evidence>
<comment type="caution">
    <text evidence="5">The sequence shown here is derived from an EMBL/GenBank/DDBJ whole genome shotgun (WGS) entry which is preliminary data.</text>
</comment>
<sequence length="137" mass="15229">MADCVFCKIIKGELPSYKVYEDDLIMAFLDINPINKGHTLVVPKEHYKSTLETPDDLVKHLAVITNKISRAVLKATGARACNIGINNGAESGQIIFHTHWHIMPRFAGDGYELWKGKDTTYGEGEIESVAKKIADNI</sequence>
<feature type="domain" description="HIT" evidence="4">
    <location>
        <begin position="5"/>
        <end position="112"/>
    </location>
</feature>
<dbReference type="AlphaFoldDB" id="A0A2H0V1T2"/>